<proteinExistence type="predicted"/>
<comment type="caution">
    <text evidence="1">The sequence shown here is derived from an EMBL/GenBank/DDBJ whole genome shotgun (WGS) entry which is preliminary data.</text>
</comment>
<dbReference type="Proteomes" id="UP000287830">
    <property type="component" value="Unassembled WGS sequence"/>
</dbReference>
<organism evidence="1 2">
    <name type="scientific">Streptomyces chrestomyceticus JCM 4735</name>
    <dbReference type="NCBI Taxonomy" id="1306181"/>
    <lineage>
        <taxon>Bacteria</taxon>
        <taxon>Bacillati</taxon>
        <taxon>Actinomycetota</taxon>
        <taxon>Actinomycetes</taxon>
        <taxon>Kitasatosporales</taxon>
        <taxon>Streptomycetaceae</taxon>
        <taxon>Streptomyces</taxon>
    </lineage>
</organism>
<sequence>MATAIETTAQVRDPRHYVTREVWDRQIQLLMRDHPVDEVMADRLFGAAVSYLITAMEKWGQHLELCAGRLVDLAVHNFILDTKHYRDFCHRHFGGKFLEHIPEIAFKYDGSVERTAKVIADAGFEVDWKLWERDYAACGPCRPGEECH</sequence>
<dbReference type="OrthoDB" id="5328543at2"/>
<evidence type="ECO:0000313" key="1">
    <source>
        <dbReference type="EMBL" id="GCD37824.1"/>
    </source>
</evidence>
<dbReference type="GeneID" id="95624422"/>
<evidence type="ECO:0000313" key="2">
    <source>
        <dbReference type="Proteomes" id="UP000287830"/>
    </source>
</evidence>
<protein>
    <submittedName>
        <fullName evidence="1">Uncharacterized protein</fullName>
    </submittedName>
</protein>
<name>A0A7U9Q2X6_9ACTN</name>
<reference evidence="1 2" key="1">
    <citation type="submission" date="2018-11" db="EMBL/GenBank/DDBJ databases">
        <title>Whole genome sequence of Streptomyces chrestomyceticus NBRC 13444(T).</title>
        <authorList>
            <person name="Komaki H."/>
            <person name="Tamura T."/>
        </authorList>
    </citation>
    <scope>NUCLEOTIDE SEQUENCE [LARGE SCALE GENOMIC DNA]</scope>
    <source>
        <strain evidence="1 2">NBRC 13444</strain>
    </source>
</reference>
<dbReference type="EMBL" id="BHZC01000001">
    <property type="protein sequence ID" value="GCD37824.1"/>
    <property type="molecule type" value="Genomic_DNA"/>
</dbReference>
<dbReference type="AlphaFoldDB" id="A0A7U9Q2X6"/>
<gene>
    <name evidence="1" type="ORF">OEIGOIKO_05633</name>
</gene>
<accession>A0A7U9Q2X6</accession>
<dbReference type="RefSeq" id="WP_125047185.1">
    <property type="nucleotide sequence ID" value="NZ_BHZC01000001.1"/>
</dbReference>